<protein>
    <recommendedName>
        <fullName evidence="2">5'-nucleotidase</fullName>
        <ecNumber evidence="2">3.1.3.5</ecNumber>
    </recommendedName>
</protein>
<dbReference type="Proteomes" id="UP000254716">
    <property type="component" value="Unassembled WGS sequence"/>
</dbReference>
<gene>
    <name evidence="4" type="primary">surE_2</name>
    <name evidence="4" type="ORF">NCTC9081_05815</name>
</gene>
<reference evidence="4 5" key="1">
    <citation type="submission" date="2018-06" db="EMBL/GenBank/DDBJ databases">
        <authorList>
            <consortium name="Pathogen Informatics"/>
            <person name="Doyle S."/>
        </authorList>
    </citation>
    <scope>NUCLEOTIDE SEQUENCE [LARGE SCALE GENOMIC DNA]</scope>
    <source>
        <strain evidence="4 5">NCTC9081</strain>
    </source>
</reference>
<dbReference type="AlphaFoldDB" id="A0A376W9H7"/>
<evidence type="ECO:0000313" key="5">
    <source>
        <dbReference type="Proteomes" id="UP000254716"/>
    </source>
</evidence>
<organism evidence="4 5">
    <name type="scientific">Escherichia coli</name>
    <dbReference type="NCBI Taxonomy" id="562"/>
    <lineage>
        <taxon>Bacteria</taxon>
        <taxon>Pseudomonadati</taxon>
        <taxon>Pseudomonadota</taxon>
        <taxon>Gammaproteobacteria</taxon>
        <taxon>Enterobacterales</taxon>
        <taxon>Enterobacteriaceae</taxon>
        <taxon>Escherichia</taxon>
    </lineage>
</organism>
<feature type="domain" description="Survival protein SurE-like phosphatase/nucleotidase" evidence="3">
    <location>
        <begin position="3"/>
        <end position="36"/>
    </location>
</feature>
<name>A0A376W9H7_ECOLX</name>
<dbReference type="EC" id="3.1.3.5" evidence="2"/>
<comment type="catalytic activity">
    <reaction evidence="1">
        <text>a ribonucleoside 5'-phosphate + H2O = a ribonucleoside + phosphate</text>
        <dbReference type="Rhea" id="RHEA:12484"/>
        <dbReference type="ChEBI" id="CHEBI:15377"/>
        <dbReference type="ChEBI" id="CHEBI:18254"/>
        <dbReference type="ChEBI" id="CHEBI:43474"/>
        <dbReference type="ChEBI" id="CHEBI:58043"/>
        <dbReference type="EC" id="3.1.3.5"/>
    </reaction>
</comment>
<dbReference type="EMBL" id="UGCV01000008">
    <property type="protein sequence ID" value="STJ20245.1"/>
    <property type="molecule type" value="Genomic_DNA"/>
</dbReference>
<sequence>MRILLSNDDGVHAPGIQTLAKALREFADVQVVAPIVTAAALLIL</sequence>
<dbReference type="InterPro" id="IPR002828">
    <property type="entry name" value="SurE-like_Pase/nucleotidase"/>
</dbReference>
<dbReference type="SUPFAM" id="SSF64167">
    <property type="entry name" value="SurE-like"/>
    <property type="match status" value="1"/>
</dbReference>
<proteinExistence type="predicted"/>
<evidence type="ECO:0000256" key="1">
    <source>
        <dbReference type="ARBA" id="ARBA00000815"/>
    </source>
</evidence>
<evidence type="ECO:0000313" key="4">
    <source>
        <dbReference type="EMBL" id="STJ20245.1"/>
    </source>
</evidence>
<evidence type="ECO:0000259" key="3">
    <source>
        <dbReference type="Pfam" id="PF01975"/>
    </source>
</evidence>
<accession>A0A376W9H7</accession>
<keyword evidence="4" id="KW-0378">Hydrolase</keyword>
<dbReference type="InterPro" id="IPR036523">
    <property type="entry name" value="SurE-like_sf"/>
</dbReference>
<dbReference type="Pfam" id="PF01975">
    <property type="entry name" value="SurE"/>
    <property type="match status" value="1"/>
</dbReference>
<dbReference type="Gene3D" id="3.40.1210.10">
    <property type="entry name" value="Survival protein SurE-like phosphatase/nucleotidase"/>
    <property type="match status" value="1"/>
</dbReference>
<evidence type="ECO:0000256" key="2">
    <source>
        <dbReference type="ARBA" id="ARBA00012643"/>
    </source>
</evidence>
<dbReference type="GO" id="GO:0008253">
    <property type="term" value="F:5'-nucleotidase activity"/>
    <property type="evidence" value="ECO:0007669"/>
    <property type="project" value="UniProtKB-EC"/>
</dbReference>